<sequence length="159" mass="17962">MTKVYLSLGSNIGDKKAYLLAALERLEQLAQTSVTSVSSFYETAAWGKTDQDDFLNSCCELETDLTPQELLLACQNIEKELKRVRHEHWGPRTIDIDILLYGNETIATENLSVPHPYMTERAFVLVPLEEIAPQLQLNGQSISSYLAHLNVQEVRKLLV</sequence>
<accession>A0A060RJC0</accession>
<dbReference type="GO" id="GO:0046656">
    <property type="term" value="P:folic acid biosynthetic process"/>
    <property type="evidence" value="ECO:0007669"/>
    <property type="project" value="UniProtKB-KW"/>
</dbReference>
<evidence type="ECO:0000256" key="5">
    <source>
        <dbReference type="ARBA" id="ARBA00022741"/>
    </source>
</evidence>
<evidence type="ECO:0000313" key="15">
    <source>
        <dbReference type="Proteomes" id="UP000249013"/>
    </source>
</evidence>
<reference evidence="10 13" key="2">
    <citation type="submission" date="2014-05" db="EMBL/GenBank/DDBJ databases">
        <title>Genome sequence of Streptococcus gallolyticus.</title>
        <authorList>
            <person name="Del Campo R."/>
        </authorList>
    </citation>
    <scope>NUCLEOTIDE SEQUENCE [LARGE SCALE GENOMIC DNA]</scope>
    <source>
        <strain evidence="10 13">LMG17956</strain>
    </source>
</reference>
<organism evidence="10 13">
    <name type="scientific">Streptococcus gallolyticus</name>
    <dbReference type="NCBI Taxonomy" id="315405"/>
    <lineage>
        <taxon>Bacteria</taxon>
        <taxon>Bacillati</taxon>
        <taxon>Bacillota</taxon>
        <taxon>Bacilli</taxon>
        <taxon>Lactobacillales</taxon>
        <taxon>Streptococcaceae</taxon>
        <taxon>Streptococcus</taxon>
    </lineage>
</organism>
<evidence type="ECO:0000259" key="9">
    <source>
        <dbReference type="PROSITE" id="PS00794"/>
    </source>
</evidence>
<gene>
    <name evidence="12" type="primary">folK</name>
    <name evidence="10" type="ORF">BN963_SGAL_02153</name>
    <name evidence="12" type="ORF">NCTC13773_01377</name>
    <name evidence="11" type="ORF">SAMN04487840_11319</name>
</gene>
<keyword evidence="5" id="KW-0547">Nucleotide-binding</keyword>
<comment type="pathway">
    <text evidence="2">Cofactor biosynthesis; tetrahydrofolate biosynthesis; 2-amino-4-hydroxy-6-hydroxymethyl-7,8-dihydropteridine diphosphate from 7,8-dihydroneopterin triphosphate: step 4/4.</text>
</comment>
<keyword evidence="6 10" id="KW-0418">Kinase</keyword>
<dbReference type="Proteomes" id="UP000027584">
    <property type="component" value="Unassembled WGS sequence"/>
</dbReference>
<evidence type="ECO:0000313" key="11">
    <source>
        <dbReference type="EMBL" id="SER97890.1"/>
    </source>
</evidence>
<evidence type="ECO:0000256" key="7">
    <source>
        <dbReference type="ARBA" id="ARBA00022840"/>
    </source>
</evidence>
<dbReference type="GeneID" id="57922310"/>
<keyword evidence="8" id="KW-0289">Folate biosynthesis</keyword>
<comment type="catalytic activity">
    <reaction evidence="1">
        <text>6-hydroxymethyl-7,8-dihydropterin + ATP = (7,8-dihydropterin-6-yl)methyl diphosphate + AMP + H(+)</text>
        <dbReference type="Rhea" id="RHEA:11412"/>
        <dbReference type="ChEBI" id="CHEBI:15378"/>
        <dbReference type="ChEBI" id="CHEBI:30616"/>
        <dbReference type="ChEBI" id="CHEBI:44841"/>
        <dbReference type="ChEBI" id="CHEBI:72950"/>
        <dbReference type="ChEBI" id="CHEBI:456215"/>
        <dbReference type="EC" id="2.7.6.3"/>
    </reaction>
</comment>
<dbReference type="EMBL" id="LS483409">
    <property type="protein sequence ID" value="SQG79567.1"/>
    <property type="molecule type" value="Genomic_DNA"/>
</dbReference>
<dbReference type="GO" id="GO:0046654">
    <property type="term" value="P:tetrahydrofolate biosynthetic process"/>
    <property type="evidence" value="ECO:0007669"/>
    <property type="project" value="UniProtKB-UniPathway"/>
</dbReference>
<dbReference type="RefSeq" id="WP_003065053.1">
    <property type="nucleotide sequence ID" value="NZ_CP054015.1"/>
</dbReference>
<dbReference type="PANTHER" id="PTHR43071:SF1">
    <property type="entry name" value="2-AMINO-4-HYDROXY-6-HYDROXYMETHYLDIHYDROPTERIDINE PYROPHOSPHOKINASE"/>
    <property type="match status" value="1"/>
</dbReference>
<evidence type="ECO:0000256" key="2">
    <source>
        <dbReference type="ARBA" id="ARBA00005051"/>
    </source>
</evidence>
<proteinExistence type="predicted"/>
<dbReference type="GO" id="GO:0005524">
    <property type="term" value="F:ATP binding"/>
    <property type="evidence" value="ECO:0007669"/>
    <property type="project" value="UniProtKB-KW"/>
</dbReference>
<feature type="domain" description="7,8-dihydro-6-hydroxymethylpterin-pyrophosphokinase" evidence="9">
    <location>
        <begin position="88"/>
        <end position="99"/>
    </location>
</feature>
<evidence type="ECO:0000256" key="3">
    <source>
        <dbReference type="ARBA" id="ARBA00013253"/>
    </source>
</evidence>
<protein>
    <recommendedName>
        <fullName evidence="3">2-amino-4-hydroxy-6-hydroxymethyldihydropteridine diphosphokinase</fullName>
        <ecNumber evidence="3">2.7.6.3</ecNumber>
    </recommendedName>
</protein>
<keyword evidence="7" id="KW-0067">ATP-binding</keyword>
<dbReference type="InterPro" id="IPR000550">
    <property type="entry name" value="Hppk"/>
</dbReference>
<dbReference type="SUPFAM" id="SSF55083">
    <property type="entry name" value="6-hydroxymethyl-7,8-dihydropterin pyrophosphokinase, HPPK"/>
    <property type="match status" value="1"/>
</dbReference>
<reference evidence="12 15" key="4">
    <citation type="submission" date="2018-06" db="EMBL/GenBank/DDBJ databases">
        <authorList>
            <consortium name="Pathogen Informatics"/>
            <person name="Doyle S."/>
        </authorList>
    </citation>
    <scope>NUCLEOTIDE SEQUENCE [LARGE SCALE GENOMIC DNA]</scope>
    <source>
        <strain evidence="12 15">NCTC13773</strain>
    </source>
</reference>
<dbReference type="NCBIfam" id="TIGR01498">
    <property type="entry name" value="folK"/>
    <property type="match status" value="1"/>
</dbReference>
<evidence type="ECO:0000313" key="10">
    <source>
        <dbReference type="EMBL" id="CDO18946.1"/>
    </source>
</evidence>
<name>A0A060RJC0_9STRE</name>
<dbReference type="Pfam" id="PF01288">
    <property type="entry name" value="HPPK"/>
    <property type="match status" value="1"/>
</dbReference>
<dbReference type="PROSITE" id="PS00794">
    <property type="entry name" value="HPPK"/>
    <property type="match status" value="1"/>
</dbReference>
<evidence type="ECO:0000256" key="1">
    <source>
        <dbReference type="ARBA" id="ARBA00000198"/>
    </source>
</evidence>
<dbReference type="AlphaFoldDB" id="A0A060RJC0"/>
<evidence type="ECO:0000313" key="12">
    <source>
        <dbReference type="EMBL" id="SQG79567.1"/>
    </source>
</evidence>
<evidence type="ECO:0000256" key="8">
    <source>
        <dbReference type="ARBA" id="ARBA00022909"/>
    </source>
</evidence>
<dbReference type="PANTHER" id="PTHR43071">
    <property type="entry name" value="2-AMINO-4-HYDROXY-6-HYDROXYMETHYLDIHYDROPTERIDINE PYROPHOSPHOKINASE"/>
    <property type="match status" value="1"/>
</dbReference>
<reference evidence="10 13" key="1">
    <citation type="submission" date="2014-02" db="EMBL/GenBank/DDBJ databases">
        <authorList>
            <person name="Manrique M."/>
        </authorList>
    </citation>
    <scope>NUCLEOTIDE SEQUENCE [LARGE SCALE GENOMIC DNA]</scope>
    <source>
        <strain evidence="10 13">LMG17956</strain>
    </source>
</reference>
<dbReference type="EMBL" id="FOGM01000013">
    <property type="protein sequence ID" value="SER97890.1"/>
    <property type="molecule type" value="Genomic_DNA"/>
</dbReference>
<dbReference type="InterPro" id="IPR035907">
    <property type="entry name" value="Hppk_sf"/>
</dbReference>
<evidence type="ECO:0000313" key="13">
    <source>
        <dbReference type="Proteomes" id="UP000027584"/>
    </source>
</evidence>
<evidence type="ECO:0000256" key="6">
    <source>
        <dbReference type="ARBA" id="ARBA00022777"/>
    </source>
</evidence>
<dbReference type="GO" id="GO:0016301">
    <property type="term" value="F:kinase activity"/>
    <property type="evidence" value="ECO:0007669"/>
    <property type="project" value="UniProtKB-KW"/>
</dbReference>
<dbReference type="CDD" id="cd00483">
    <property type="entry name" value="HPPK"/>
    <property type="match status" value="1"/>
</dbReference>
<evidence type="ECO:0000313" key="14">
    <source>
        <dbReference type="Proteomes" id="UP000182712"/>
    </source>
</evidence>
<dbReference type="EMBL" id="CCBC010000211">
    <property type="protein sequence ID" value="CDO18946.1"/>
    <property type="molecule type" value="Genomic_DNA"/>
</dbReference>
<dbReference type="Proteomes" id="UP000182712">
    <property type="component" value="Unassembled WGS sequence"/>
</dbReference>
<keyword evidence="4 10" id="KW-0808">Transferase</keyword>
<dbReference type="UniPathway" id="UPA00077">
    <property type="reaction ID" value="UER00155"/>
</dbReference>
<reference evidence="11 14" key="3">
    <citation type="submission" date="2016-10" db="EMBL/GenBank/DDBJ databases">
        <authorList>
            <person name="de Groot N.N."/>
        </authorList>
    </citation>
    <scope>NUCLEOTIDE SEQUENCE [LARGE SCALE GENOMIC DNA]</scope>
    <source>
        <strain evidence="11 14">VTM2R47</strain>
    </source>
</reference>
<evidence type="ECO:0000256" key="4">
    <source>
        <dbReference type="ARBA" id="ARBA00022679"/>
    </source>
</evidence>
<dbReference type="EC" id="2.7.6.3" evidence="3"/>
<dbReference type="Proteomes" id="UP000249013">
    <property type="component" value="Chromosome 1"/>
</dbReference>
<dbReference type="Gene3D" id="3.30.70.560">
    <property type="entry name" value="7,8-Dihydro-6-hydroxymethylpterin-pyrophosphokinase HPPK"/>
    <property type="match status" value="1"/>
</dbReference>
<dbReference type="GO" id="GO:0003848">
    <property type="term" value="F:2-amino-4-hydroxy-6-hydroxymethyldihydropteridine diphosphokinase activity"/>
    <property type="evidence" value="ECO:0007669"/>
    <property type="project" value="UniProtKB-EC"/>
</dbReference>